<proteinExistence type="predicted"/>
<keyword evidence="1" id="KW-1133">Transmembrane helix</keyword>
<protein>
    <submittedName>
        <fullName evidence="2">Uncharacterized protein</fullName>
    </submittedName>
</protein>
<keyword evidence="1" id="KW-0812">Transmembrane</keyword>
<dbReference type="EMBL" id="LAZR01028812">
    <property type="protein sequence ID" value="KKL61457.1"/>
    <property type="molecule type" value="Genomic_DNA"/>
</dbReference>
<evidence type="ECO:0000256" key="1">
    <source>
        <dbReference type="SAM" id="Phobius"/>
    </source>
</evidence>
<keyword evidence="1" id="KW-0472">Membrane</keyword>
<gene>
    <name evidence="2" type="ORF">LCGC14_2195080</name>
</gene>
<feature type="transmembrane region" description="Helical" evidence="1">
    <location>
        <begin position="38"/>
        <end position="56"/>
    </location>
</feature>
<evidence type="ECO:0000313" key="2">
    <source>
        <dbReference type="EMBL" id="KKL61457.1"/>
    </source>
</evidence>
<name>A0A0F9GE60_9ZZZZ</name>
<dbReference type="AlphaFoldDB" id="A0A0F9GE60"/>
<reference evidence="2" key="1">
    <citation type="journal article" date="2015" name="Nature">
        <title>Complex archaea that bridge the gap between prokaryotes and eukaryotes.</title>
        <authorList>
            <person name="Spang A."/>
            <person name="Saw J.H."/>
            <person name="Jorgensen S.L."/>
            <person name="Zaremba-Niedzwiedzka K."/>
            <person name="Martijn J."/>
            <person name="Lind A.E."/>
            <person name="van Eijk R."/>
            <person name="Schleper C."/>
            <person name="Guy L."/>
            <person name="Ettema T.J."/>
        </authorList>
    </citation>
    <scope>NUCLEOTIDE SEQUENCE</scope>
</reference>
<comment type="caution">
    <text evidence="2">The sequence shown here is derived from an EMBL/GenBank/DDBJ whole genome shotgun (WGS) entry which is preliminary data.</text>
</comment>
<organism evidence="2">
    <name type="scientific">marine sediment metagenome</name>
    <dbReference type="NCBI Taxonomy" id="412755"/>
    <lineage>
        <taxon>unclassified sequences</taxon>
        <taxon>metagenomes</taxon>
        <taxon>ecological metagenomes</taxon>
    </lineage>
</organism>
<sequence length="64" mass="7503">MQRYLTCVMVIGMSIAFLWHFSNIWIHGTYTIQEQSKLALILETILLVSILAFGIYRAKRELKE</sequence>
<accession>A0A0F9GE60</accession>
<feature type="transmembrane region" description="Helical" evidence="1">
    <location>
        <begin position="7"/>
        <end position="26"/>
    </location>
</feature>